<evidence type="ECO:0000313" key="2">
    <source>
        <dbReference type="EMBL" id="VAW60521.1"/>
    </source>
</evidence>
<keyword evidence="1" id="KW-1133">Transmembrane helix</keyword>
<gene>
    <name evidence="2" type="ORF">MNBD_GAMMA11-474</name>
</gene>
<dbReference type="AlphaFoldDB" id="A0A3B0WYB2"/>
<feature type="transmembrane region" description="Helical" evidence="1">
    <location>
        <begin position="18"/>
        <end position="36"/>
    </location>
</feature>
<reference evidence="2" key="1">
    <citation type="submission" date="2018-06" db="EMBL/GenBank/DDBJ databases">
        <authorList>
            <person name="Zhirakovskaya E."/>
        </authorList>
    </citation>
    <scope>NUCLEOTIDE SEQUENCE</scope>
</reference>
<proteinExistence type="predicted"/>
<keyword evidence="1" id="KW-0472">Membrane</keyword>
<dbReference type="EMBL" id="UOFG01000126">
    <property type="protein sequence ID" value="VAW60521.1"/>
    <property type="molecule type" value="Genomic_DNA"/>
</dbReference>
<name>A0A3B0WYB2_9ZZZZ</name>
<organism evidence="2">
    <name type="scientific">hydrothermal vent metagenome</name>
    <dbReference type="NCBI Taxonomy" id="652676"/>
    <lineage>
        <taxon>unclassified sequences</taxon>
        <taxon>metagenomes</taxon>
        <taxon>ecological metagenomes</taxon>
    </lineage>
</organism>
<keyword evidence="1" id="KW-0812">Transmembrane</keyword>
<accession>A0A3B0WYB2</accession>
<protein>
    <submittedName>
        <fullName evidence="2">Uncharacterized protein</fullName>
    </submittedName>
</protein>
<evidence type="ECO:0000256" key="1">
    <source>
        <dbReference type="SAM" id="Phobius"/>
    </source>
</evidence>
<sequence length="119" mass="13626">MAAYFTVQENKSGTCLKAFSFIISFSLLIITSPLFAQPEQRIIVQFQHPLTQEDSSKFDRYLKDILEDNYKVASHSSRSRWILVIPSSLTADAINNVIINIKKNSIVKYAESDQLLRKQ</sequence>